<dbReference type="EMBL" id="CAEZXW010000007">
    <property type="protein sequence ID" value="CAB4693925.1"/>
    <property type="molecule type" value="Genomic_DNA"/>
</dbReference>
<dbReference type="AlphaFoldDB" id="A0A6J6PBE5"/>
<protein>
    <submittedName>
        <fullName evidence="1">Unannotated protein</fullName>
    </submittedName>
</protein>
<proteinExistence type="predicted"/>
<reference evidence="1" key="1">
    <citation type="submission" date="2020-05" db="EMBL/GenBank/DDBJ databases">
        <authorList>
            <person name="Chiriac C."/>
            <person name="Salcher M."/>
            <person name="Ghai R."/>
            <person name="Kavagutti S V."/>
        </authorList>
    </citation>
    <scope>NUCLEOTIDE SEQUENCE</scope>
</reference>
<accession>A0A6J6PBE5</accession>
<sequence>MYKVVAHEFIDAKRAWNSIDKRQHIGTKIILKLSVLVEVVEYYFGDSVFLENDNKALSKAFIAFVTHI</sequence>
<evidence type="ECO:0000313" key="1">
    <source>
        <dbReference type="EMBL" id="CAB4693925.1"/>
    </source>
</evidence>
<name>A0A6J6PBE5_9ZZZZ</name>
<organism evidence="1">
    <name type="scientific">freshwater metagenome</name>
    <dbReference type="NCBI Taxonomy" id="449393"/>
    <lineage>
        <taxon>unclassified sequences</taxon>
        <taxon>metagenomes</taxon>
        <taxon>ecological metagenomes</taxon>
    </lineage>
</organism>
<gene>
    <name evidence="1" type="ORF">UFOPK2593_00220</name>
</gene>